<dbReference type="InterPro" id="IPR036390">
    <property type="entry name" value="WH_DNA-bd_sf"/>
</dbReference>
<reference evidence="6 7" key="1">
    <citation type="journal article" date="2024" name="G3 (Bethesda)">
        <title>Genome assembly of Hibiscus sabdariffa L. provides insights into metabolisms of medicinal natural products.</title>
        <authorList>
            <person name="Kim T."/>
        </authorList>
    </citation>
    <scope>NUCLEOTIDE SEQUENCE [LARGE SCALE GENOMIC DNA]</scope>
    <source>
        <strain evidence="6">TK-2024</strain>
        <tissue evidence="6">Old leaves</tissue>
    </source>
</reference>
<evidence type="ECO:0000256" key="1">
    <source>
        <dbReference type="ARBA" id="ARBA00022603"/>
    </source>
</evidence>
<proteinExistence type="predicted"/>
<name>A0ABR2A0Q6_9ROSI</name>
<organism evidence="6 7">
    <name type="scientific">Hibiscus sabdariffa</name>
    <name type="common">roselle</name>
    <dbReference type="NCBI Taxonomy" id="183260"/>
    <lineage>
        <taxon>Eukaryota</taxon>
        <taxon>Viridiplantae</taxon>
        <taxon>Streptophyta</taxon>
        <taxon>Embryophyta</taxon>
        <taxon>Tracheophyta</taxon>
        <taxon>Spermatophyta</taxon>
        <taxon>Magnoliopsida</taxon>
        <taxon>eudicotyledons</taxon>
        <taxon>Gunneridae</taxon>
        <taxon>Pentapetalae</taxon>
        <taxon>rosids</taxon>
        <taxon>malvids</taxon>
        <taxon>Malvales</taxon>
        <taxon>Malvaceae</taxon>
        <taxon>Malvoideae</taxon>
        <taxon>Hibiscus</taxon>
    </lineage>
</organism>
<evidence type="ECO:0000256" key="3">
    <source>
        <dbReference type="ARBA" id="ARBA00022691"/>
    </source>
</evidence>
<comment type="caution">
    <text evidence="6">The sequence shown here is derived from an EMBL/GenBank/DDBJ whole genome shotgun (WGS) entry which is preliminary data.</text>
</comment>
<gene>
    <name evidence="6" type="ORF">V6N12_058032</name>
</gene>
<dbReference type="SUPFAM" id="SSF53335">
    <property type="entry name" value="S-adenosyl-L-methionine-dependent methyltransferases"/>
    <property type="match status" value="1"/>
</dbReference>
<accession>A0ABR2A0Q6</accession>
<evidence type="ECO:0000256" key="2">
    <source>
        <dbReference type="ARBA" id="ARBA00022679"/>
    </source>
</evidence>
<keyword evidence="7" id="KW-1185">Reference proteome</keyword>
<dbReference type="InterPro" id="IPR036388">
    <property type="entry name" value="WH-like_DNA-bd_sf"/>
</dbReference>
<dbReference type="Gene3D" id="1.10.10.10">
    <property type="entry name" value="Winged helix-like DNA-binding domain superfamily/Winged helix DNA-binding domain"/>
    <property type="match status" value="1"/>
</dbReference>
<dbReference type="InterPro" id="IPR016461">
    <property type="entry name" value="COMT-like"/>
</dbReference>
<dbReference type="Pfam" id="PF08100">
    <property type="entry name" value="Dimerisation"/>
    <property type="match status" value="1"/>
</dbReference>
<protein>
    <submittedName>
        <fullName evidence="6">Uncharacterized protein</fullName>
    </submittedName>
</protein>
<evidence type="ECO:0000313" key="7">
    <source>
        <dbReference type="Proteomes" id="UP001472677"/>
    </source>
</evidence>
<evidence type="ECO:0000259" key="4">
    <source>
        <dbReference type="Pfam" id="PF00891"/>
    </source>
</evidence>
<dbReference type="Proteomes" id="UP001472677">
    <property type="component" value="Unassembled WGS sequence"/>
</dbReference>
<sequence length="325" mass="35217">MEKVNVNELLQAQAHVSNQIFSFINSMSLKCAVDLGIPDIIQNHGEPITVTELVAALPTLNPTKACNIYRLMRILVHSGIFAQQKLSHGVQEDGYVLTNVSRLLLKDNPLSLTPFLTIMLDPILTKPWDFLGTWFQNNDCYPFSTAHGKTFWDYAGHNPKFGHFFNEGMASDARLVCSVLIDKCKGSFEGLDSVVDVGGGTGTVGKAIADAFPHLDCTVFDLPHVVAGLQDTGNMCWKISSSKLSGSLSTNKQNKSLIASVERYKSLTLLNLGGLSLELSPELELSSEVSSWIRAGEGGGVMFCGRSTTCDGVTSCSSTKYGKKS</sequence>
<evidence type="ECO:0000313" key="6">
    <source>
        <dbReference type="EMBL" id="KAK8486580.1"/>
    </source>
</evidence>
<dbReference type="PANTHER" id="PTHR11746">
    <property type="entry name" value="O-METHYLTRANSFERASE"/>
    <property type="match status" value="1"/>
</dbReference>
<keyword evidence="1" id="KW-0489">Methyltransferase</keyword>
<dbReference type="InterPro" id="IPR001077">
    <property type="entry name" value="COMT_C"/>
</dbReference>
<dbReference type="Gene3D" id="3.40.50.150">
    <property type="entry name" value="Vaccinia Virus protein VP39"/>
    <property type="match status" value="1"/>
</dbReference>
<dbReference type="EMBL" id="JBBPBM010001162">
    <property type="protein sequence ID" value="KAK8486580.1"/>
    <property type="molecule type" value="Genomic_DNA"/>
</dbReference>
<dbReference type="SUPFAM" id="SSF46785">
    <property type="entry name" value="Winged helix' DNA-binding domain"/>
    <property type="match status" value="1"/>
</dbReference>
<feature type="domain" description="O-methyltransferase dimerisation" evidence="5">
    <location>
        <begin position="20"/>
        <end position="107"/>
    </location>
</feature>
<dbReference type="PROSITE" id="PS51683">
    <property type="entry name" value="SAM_OMT_II"/>
    <property type="match status" value="1"/>
</dbReference>
<dbReference type="InterPro" id="IPR012967">
    <property type="entry name" value="COMT_dimerisation"/>
</dbReference>
<dbReference type="InterPro" id="IPR029063">
    <property type="entry name" value="SAM-dependent_MTases_sf"/>
</dbReference>
<keyword evidence="3" id="KW-0949">S-adenosyl-L-methionine</keyword>
<feature type="domain" description="O-methyltransferase C-terminal" evidence="4">
    <location>
        <begin position="128"/>
        <end position="227"/>
    </location>
</feature>
<evidence type="ECO:0000259" key="5">
    <source>
        <dbReference type="Pfam" id="PF08100"/>
    </source>
</evidence>
<dbReference type="Pfam" id="PF00891">
    <property type="entry name" value="Methyltransf_2"/>
    <property type="match status" value="1"/>
</dbReference>
<keyword evidence="2" id="KW-0808">Transferase</keyword>